<sequence length="173" mass="19925">MKSKIYVIALLLLSILIASCESDDLTYQDDFENSRNVWMDFKESSENSYKYVVSNSSWVGFAWETTITVSNGKVIQRHFKYTNTEGLSDDIPDEDLEWTEDENEIGSHKDVAEPLTLDEVYEKAKQEWLLKRKEAQTYFETKNNGLISMCGYVENGCQDDCFIGIIIKSVEVL</sequence>
<dbReference type="EMBL" id="JAUOEM010000001">
    <property type="protein sequence ID" value="MDO5986679.1"/>
    <property type="molecule type" value="Genomic_DNA"/>
</dbReference>
<accession>A0ABT8WZ73</accession>
<evidence type="ECO:0000313" key="2">
    <source>
        <dbReference type="EMBL" id="MDO5986679.1"/>
    </source>
</evidence>
<feature type="chain" id="PRO_5046234428" description="Lipoprotein" evidence="1">
    <location>
        <begin position="21"/>
        <end position="173"/>
    </location>
</feature>
<feature type="signal peptide" evidence="1">
    <location>
        <begin position="1"/>
        <end position="20"/>
    </location>
</feature>
<proteinExistence type="predicted"/>
<dbReference type="RefSeq" id="WP_303281197.1">
    <property type="nucleotide sequence ID" value="NZ_BAABCZ010000016.1"/>
</dbReference>
<evidence type="ECO:0000256" key="1">
    <source>
        <dbReference type="SAM" id="SignalP"/>
    </source>
</evidence>
<keyword evidence="3" id="KW-1185">Reference proteome</keyword>
<evidence type="ECO:0008006" key="4">
    <source>
        <dbReference type="Google" id="ProtNLM"/>
    </source>
</evidence>
<evidence type="ECO:0000313" key="3">
    <source>
        <dbReference type="Proteomes" id="UP001176891"/>
    </source>
</evidence>
<comment type="caution">
    <text evidence="2">The sequence shown here is derived from an EMBL/GenBank/DDBJ whole genome shotgun (WGS) entry which is preliminary data.</text>
</comment>
<protein>
    <recommendedName>
        <fullName evidence="4">Lipoprotein</fullName>
    </recommendedName>
</protein>
<name>A0ABT8WZ73_9FLAO</name>
<dbReference type="Proteomes" id="UP001176891">
    <property type="component" value="Unassembled WGS sequence"/>
</dbReference>
<keyword evidence="1" id="KW-0732">Signal</keyword>
<dbReference type="PROSITE" id="PS51257">
    <property type="entry name" value="PROKAR_LIPOPROTEIN"/>
    <property type="match status" value="1"/>
</dbReference>
<organism evidence="2 3">
    <name type="scientific">Flavivirga amylovorans</name>
    <dbReference type="NCBI Taxonomy" id="870486"/>
    <lineage>
        <taxon>Bacteria</taxon>
        <taxon>Pseudomonadati</taxon>
        <taxon>Bacteroidota</taxon>
        <taxon>Flavobacteriia</taxon>
        <taxon>Flavobacteriales</taxon>
        <taxon>Flavobacteriaceae</taxon>
        <taxon>Flavivirga</taxon>
    </lineage>
</organism>
<reference evidence="2" key="1">
    <citation type="submission" date="2023-07" db="EMBL/GenBank/DDBJ databases">
        <title>Two novel species in the genus Flavivirga.</title>
        <authorList>
            <person name="Kwon K."/>
        </authorList>
    </citation>
    <scope>NUCLEOTIDE SEQUENCE</scope>
    <source>
        <strain evidence="2">KACC 14157</strain>
    </source>
</reference>
<gene>
    <name evidence="2" type="ORF">Q4Q39_04590</name>
</gene>